<dbReference type="InterPro" id="IPR011006">
    <property type="entry name" value="CheY-like_superfamily"/>
</dbReference>
<name>A0A1V1P3P4_9BACT</name>
<organism evidence="10 11">
    <name type="scientific">Candidatus Magnetoglobus multicellularis str. Araruama</name>
    <dbReference type="NCBI Taxonomy" id="890399"/>
    <lineage>
        <taxon>Bacteria</taxon>
        <taxon>Pseudomonadati</taxon>
        <taxon>Thermodesulfobacteriota</taxon>
        <taxon>Desulfobacteria</taxon>
        <taxon>Desulfobacterales</taxon>
        <taxon>Desulfobacteraceae</taxon>
        <taxon>Candidatus Magnetoglobus</taxon>
    </lineage>
</organism>
<dbReference type="Pfam" id="PF00072">
    <property type="entry name" value="Response_reg"/>
    <property type="match status" value="1"/>
</dbReference>
<dbReference type="InterPro" id="IPR036388">
    <property type="entry name" value="WH-like_DNA-bd_sf"/>
</dbReference>
<evidence type="ECO:0000256" key="1">
    <source>
        <dbReference type="ARBA" id="ARBA00022553"/>
    </source>
</evidence>
<comment type="caution">
    <text evidence="10">The sequence shown here is derived from an EMBL/GenBank/DDBJ whole genome shotgun (WGS) entry which is preliminary data.</text>
</comment>
<dbReference type="PROSITE" id="PS50110">
    <property type="entry name" value="RESPONSE_REGULATORY"/>
    <property type="match status" value="1"/>
</dbReference>
<dbReference type="SMART" id="SM00448">
    <property type="entry name" value="REC"/>
    <property type="match status" value="1"/>
</dbReference>
<dbReference type="Gene3D" id="1.10.10.10">
    <property type="entry name" value="Winged helix-like DNA-binding domain superfamily/Winged helix DNA-binding domain"/>
    <property type="match status" value="1"/>
</dbReference>
<keyword evidence="3" id="KW-0805">Transcription regulation</keyword>
<dbReference type="AlphaFoldDB" id="A0A1V1P3P4"/>
<dbReference type="InterPro" id="IPR001867">
    <property type="entry name" value="OmpR/PhoB-type_DNA-bd"/>
</dbReference>
<dbReference type="GO" id="GO:0032993">
    <property type="term" value="C:protein-DNA complex"/>
    <property type="evidence" value="ECO:0007669"/>
    <property type="project" value="TreeGrafter"/>
</dbReference>
<feature type="domain" description="Response regulatory" evidence="8">
    <location>
        <begin position="5"/>
        <end position="118"/>
    </location>
</feature>
<dbReference type="CDD" id="cd00383">
    <property type="entry name" value="trans_reg_C"/>
    <property type="match status" value="1"/>
</dbReference>
<dbReference type="GO" id="GO:0006355">
    <property type="term" value="P:regulation of DNA-templated transcription"/>
    <property type="evidence" value="ECO:0007669"/>
    <property type="project" value="InterPro"/>
</dbReference>
<dbReference type="InterPro" id="IPR039420">
    <property type="entry name" value="WalR-like"/>
</dbReference>
<dbReference type="PANTHER" id="PTHR48111:SF4">
    <property type="entry name" value="DNA-BINDING DUAL TRANSCRIPTIONAL REGULATOR OMPR"/>
    <property type="match status" value="1"/>
</dbReference>
<keyword evidence="2" id="KW-0902">Two-component regulatory system</keyword>
<keyword evidence="1 6" id="KW-0597">Phosphoprotein</keyword>
<evidence type="ECO:0000256" key="2">
    <source>
        <dbReference type="ARBA" id="ARBA00023012"/>
    </source>
</evidence>
<dbReference type="PROSITE" id="PS51755">
    <property type="entry name" value="OMPR_PHOB"/>
    <property type="match status" value="1"/>
</dbReference>
<dbReference type="Pfam" id="PF00486">
    <property type="entry name" value="Trans_reg_C"/>
    <property type="match status" value="1"/>
</dbReference>
<dbReference type="GO" id="GO:0005829">
    <property type="term" value="C:cytosol"/>
    <property type="evidence" value="ECO:0007669"/>
    <property type="project" value="TreeGrafter"/>
</dbReference>
<dbReference type="SMART" id="SM00862">
    <property type="entry name" value="Trans_reg_C"/>
    <property type="match status" value="1"/>
</dbReference>
<evidence type="ECO:0000313" key="11">
    <source>
        <dbReference type="Proteomes" id="UP000189670"/>
    </source>
</evidence>
<feature type="domain" description="OmpR/PhoB-type" evidence="9">
    <location>
        <begin position="126"/>
        <end position="225"/>
    </location>
</feature>
<dbReference type="Gene3D" id="3.40.50.2300">
    <property type="match status" value="1"/>
</dbReference>
<protein>
    <submittedName>
        <fullName evidence="10">Two-component system, OmpR family, response regulator BaeR</fullName>
    </submittedName>
</protein>
<feature type="DNA-binding region" description="OmpR/PhoB-type" evidence="7">
    <location>
        <begin position="126"/>
        <end position="225"/>
    </location>
</feature>
<evidence type="ECO:0000256" key="4">
    <source>
        <dbReference type="ARBA" id="ARBA00023125"/>
    </source>
</evidence>
<keyword evidence="4 7" id="KW-0238">DNA-binding</keyword>
<accession>A0A1V1P3P4</accession>
<dbReference type="Gene3D" id="6.10.250.690">
    <property type="match status" value="1"/>
</dbReference>
<keyword evidence="5" id="KW-0804">Transcription</keyword>
<gene>
    <name evidence="10" type="ORF">OMM_03887</name>
</gene>
<evidence type="ECO:0000256" key="3">
    <source>
        <dbReference type="ARBA" id="ARBA00023015"/>
    </source>
</evidence>
<evidence type="ECO:0000256" key="7">
    <source>
        <dbReference type="PROSITE-ProRule" id="PRU01091"/>
    </source>
</evidence>
<reference evidence="11" key="1">
    <citation type="submission" date="2012-11" db="EMBL/GenBank/DDBJ databases">
        <authorList>
            <person name="Lucero-Rivera Y.E."/>
            <person name="Tovar-Ramirez D."/>
        </authorList>
    </citation>
    <scope>NUCLEOTIDE SEQUENCE [LARGE SCALE GENOMIC DNA]</scope>
    <source>
        <strain evidence="11">Araruama</strain>
    </source>
</reference>
<dbReference type="Proteomes" id="UP000189670">
    <property type="component" value="Unassembled WGS sequence"/>
</dbReference>
<evidence type="ECO:0000256" key="5">
    <source>
        <dbReference type="ARBA" id="ARBA00023163"/>
    </source>
</evidence>
<evidence type="ECO:0000256" key="6">
    <source>
        <dbReference type="PROSITE-ProRule" id="PRU00169"/>
    </source>
</evidence>
<evidence type="ECO:0000313" key="10">
    <source>
        <dbReference type="EMBL" id="ETR69519.1"/>
    </source>
</evidence>
<feature type="modified residue" description="4-aspartylphosphate" evidence="6">
    <location>
        <position position="54"/>
    </location>
</feature>
<dbReference type="SUPFAM" id="SSF52172">
    <property type="entry name" value="CheY-like"/>
    <property type="match status" value="1"/>
</dbReference>
<dbReference type="InterPro" id="IPR001789">
    <property type="entry name" value="Sig_transdc_resp-reg_receiver"/>
</dbReference>
<dbReference type="PANTHER" id="PTHR48111">
    <property type="entry name" value="REGULATOR OF RPOS"/>
    <property type="match status" value="1"/>
</dbReference>
<dbReference type="GO" id="GO:0000156">
    <property type="term" value="F:phosphorelay response regulator activity"/>
    <property type="evidence" value="ECO:0007669"/>
    <property type="project" value="TreeGrafter"/>
</dbReference>
<evidence type="ECO:0000259" key="8">
    <source>
        <dbReference type="PROSITE" id="PS50110"/>
    </source>
</evidence>
<dbReference type="EMBL" id="ATBP01000625">
    <property type="protein sequence ID" value="ETR69519.1"/>
    <property type="molecule type" value="Genomic_DNA"/>
</dbReference>
<dbReference type="GO" id="GO:0000976">
    <property type="term" value="F:transcription cis-regulatory region binding"/>
    <property type="evidence" value="ECO:0007669"/>
    <property type="project" value="TreeGrafter"/>
</dbReference>
<evidence type="ECO:0000259" key="9">
    <source>
        <dbReference type="PROSITE" id="PS51755"/>
    </source>
</evidence>
<sequence>MPDNTIVVAEDDKKIADILIRYLQNEGYETVWIKTGNEVIPFIKKNHPLLLLLDIMLPEMDGISICKELRTFSNIPVLMVTAKVDEVDRLMGLDIGADDYICKPFSPKEVIARIKAVLRRYNIHSAENTKHTNIYIQTESKQLVVYGNTIDLTPYEFSLLELLFSQPGTIFSRAKLIKQVQGYQYEGYQRTIDVHIKNLRKKIEAYLPNHDLIKSIYGVGYKLDFTPDES</sequence>
<proteinExistence type="predicted"/>